<dbReference type="PANTHER" id="PTHR42030:SF1">
    <property type="entry name" value="DRBM DOMAIN-CONTAINING PROTEIN"/>
    <property type="match status" value="1"/>
</dbReference>
<dbReference type="PANTHER" id="PTHR42030">
    <property type="entry name" value="DRBM DOMAIN-CONTAINING PROTEIN"/>
    <property type="match status" value="1"/>
</dbReference>
<sequence length="88" mass="10101">MSHDPNFEEIGGRWQYQLEGGRTAWSSTVKIQGRTFAARYWYDGPYLNNAREDAAEVVIKMLDPVQHKNCAKASPPYLGQLWPQQPSF</sequence>
<accession>A0A1L9VLR1</accession>
<proteinExistence type="predicted"/>
<dbReference type="OrthoDB" id="5418749at2759"/>
<dbReference type="Proteomes" id="UP000184300">
    <property type="component" value="Unassembled WGS sequence"/>
</dbReference>
<evidence type="ECO:0000313" key="2">
    <source>
        <dbReference type="Proteomes" id="UP000184300"/>
    </source>
</evidence>
<name>A0A1L9VLR1_ASPGL</name>
<dbReference type="GeneID" id="34460802"/>
<dbReference type="VEuPathDB" id="FungiDB:ASPGLDRAFT_35269"/>
<dbReference type="AlphaFoldDB" id="A0A1L9VLR1"/>
<organism evidence="1 2">
    <name type="scientific">Aspergillus glaucus CBS 516.65</name>
    <dbReference type="NCBI Taxonomy" id="1160497"/>
    <lineage>
        <taxon>Eukaryota</taxon>
        <taxon>Fungi</taxon>
        <taxon>Dikarya</taxon>
        <taxon>Ascomycota</taxon>
        <taxon>Pezizomycotina</taxon>
        <taxon>Eurotiomycetes</taxon>
        <taxon>Eurotiomycetidae</taxon>
        <taxon>Eurotiales</taxon>
        <taxon>Aspergillaceae</taxon>
        <taxon>Aspergillus</taxon>
        <taxon>Aspergillus subgen. Aspergillus</taxon>
    </lineage>
</organism>
<dbReference type="RefSeq" id="XP_022401510.1">
    <property type="nucleotide sequence ID" value="XM_022544541.1"/>
</dbReference>
<gene>
    <name evidence="1" type="ORF">ASPGLDRAFT_35269</name>
</gene>
<evidence type="ECO:0000313" key="1">
    <source>
        <dbReference type="EMBL" id="OJJ84812.1"/>
    </source>
</evidence>
<protein>
    <submittedName>
        <fullName evidence="1">Uncharacterized protein</fullName>
    </submittedName>
</protein>
<reference evidence="2" key="1">
    <citation type="journal article" date="2017" name="Genome Biol.">
        <title>Comparative genomics reveals high biological diversity and specific adaptations in the industrially and medically important fungal genus Aspergillus.</title>
        <authorList>
            <person name="de Vries R.P."/>
            <person name="Riley R."/>
            <person name="Wiebenga A."/>
            <person name="Aguilar-Osorio G."/>
            <person name="Amillis S."/>
            <person name="Uchima C.A."/>
            <person name="Anderluh G."/>
            <person name="Asadollahi M."/>
            <person name="Askin M."/>
            <person name="Barry K."/>
            <person name="Battaglia E."/>
            <person name="Bayram O."/>
            <person name="Benocci T."/>
            <person name="Braus-Stromeyer S.A."/>
            <person name="Caldana C."/>
            <person name="Canovas D."/>
            <person name="Cerqueira G.C."/>
            <person name="Chen F."/>
            <person name="Chen W."/>
            <person name="Choi C."/>
            <person name="Clum A."/>
            <person name="Dos Santos R.A."/>
            <person name="Damasio A.R."/>
            <person name="Diallinas G."/>
            <person name="Emri T."/>
            <person name="Fekete E."/>
            <person name="Flipphi M."/>
            <person name="Freyberg S."/>
            <person name="Gallo A."/>
            <person name="Gournas C."/>
            <person name="Habgood R."/>
            <person name="Hainaut M."/>
            <person name="Harispe M.L."/>
            <person name="Henrissat B."/>
            <person name="Hilden K.S."/>
            <person name="Hope R."/>
            <person name="Hossain A."/>
            <person name="Karabika E."/>
            <person name="Karaffa L."/>
            <person name="Karanyi Z."/>
            <person name="Krasevec N."/>
            <person name="Kuo A."/>
            <person name="Kusch H."/>
            <person name="LaButti K."/>
            <person name="Lagendijk E.L."/>
            <person name="Lapidus A."/>
            <person name="Levasseur A."/>
            <person name="Lindquist E."/>
            <person name="Lipzen A."/>
            <person name="Logrieco A.F."/>
            <person name="MacCabe A."/>
            <person name="Maekelae M.R."/>
            <person name="Malavazi I."/>
            <person name="Melin P."/>
            <person name="Meyer V."/>
            <person name="Mielnichuk N."/>
            <person name="Miskei M."/>
            <person name="Molnar A.P."/>
            <person name="Mule G."/>
            <person name="Ngan C.Y."/>
            <person name="Orejas M."/>
            <person name="Orosz E."/>
            <person name="Ouedraogo J.P."/>
            <person name="Overkamp K.M."/>
            <person name="Park H.-S."/>
            <person name="Perrone G."/>
            <person name="Piumi F."/>
            <person name="Punt P.J."/>
            <person name="Ram A.F."/>
            <person name="Ramon A."/>
            <person name="Rauscher S."/>
            <person name="Record E."/>
            <person name="Riano-Pachon D.M."/>
            <person name="Robert V."/>
            <person name="Roehrig J."/>
            <person name="Ruller R."/>
            <person name="Salamov A."/>
            <person name="Salih N.S."/>
            <person name="Samson R.A."/>
            <person name="Sandor E."/>
            <person name="Sanguinetti M."/>
            <person name="Schuetze T."/>
            <person name="Sepcic K."/>
            <person name="Shelest E."/>
            <person name="Sherlock G."/>
            <person name="Sophianopoulou V."/>
            <person name="Squina F.M."/>
            <person name="Sun H."/>
            <person name="Susca A."/>
            <person name="Todd R.B."/>
            <person name="Tsang A."/>
            <person name="Unkles S.E."/>
            <person name="van de Wiele N."/>
            <person name="van Rossen-Uffink D."/>
            <person name="Oliveira J.V."/>
            <person name="Vesth T.C."/>
            <person name="Visser J."/>
            <person name="Yu J.-H."/>
            <person name="Zhou M."/>
            <person name="Andersen M.R."/>
            <person name="Archer D.B."/>
            <person name="Baker S.E."/>
            <person name="Benoit I."/>
            <person name="Brakhage A.A."/>
            <person name="Braus G.H."/>
            <person name="Fischer R."/>
            <person name="Frisvad J.C."/>
            <person name="Goldman G.H."/>
            <person name="Houbraken J."/>
            <person name="Oakley B."/>
            <person name="Pocsi I."/>
            <person name="Scazzocchio C."/>
            <person name="Seiboth B."/>
            <person name="vanKuyk P.A."/>
            <person name="Wortman J."/>
            <person name="Dyer P.S."/>
            <person name="Grigoriev I.V."/>
        </authorList>
    </citation>
    <scope>NUCLEOTIDE SEQUENCE [LARGE SCALE GENOMIC DNA]</scope>
    <source>
        <strain evidence="2">CBS 516.65</strain>
    </source>
</reference>
<keyword evidence="2" id="KW-1185">Reference proteome</keyword>
<dbReference type="EMBL" id="KV878896">
    <property type="protein sequence ID" value="OJJ84812.1"/>
    <property type="molecule type" value="Genomic_DNA"/>
</dbReference>